<reference evidence="4 5" key="2">
    <citation type="submission" date="2013-04" db="EMBL/GenBank/DDBJ databases">
        <title>The Genome Sequence of Bilophila wadsworthia 3_1_6.</title>
        <authorList>
            <consortium name="The Broad Institute Genomics Platform"/>
            <person name="Earl A."/>
            <person name="Ward D."/>
            <person name="Feldgarden M."/>
            <person name="Gevers D."/>
            <person name="Sibley C."/>
            <person name="Strauss J."/>
            <person name="Allen-Vercoe E."/>
            <person name="Walker B."/>
            <person name="Young S."/>
            <person name="Zeng Q."/>
            <person name="Gargeya S."/>
            <person name="Fitzgerald M."/>
            <person name="Haas B."/>
            <person name="Abouelleil A."/>
            <person name="Allen A.W."/>
            <person name="Alvarado L."/>
            <person name="Arachchi H.M."/>
            <person name="Berlin A.M."/>
            <person name="Chapman S.B."/>
            <person name="Gainer-Dewar J."/>
            <person name="Goldberg J."/>
            <person name="Griggs A."/>
            <person name="Gujja S."/>
            <person name="Hansen M."/>
            <person name="Howarth C."/>
            <person name="Imamovic A."/>
            <person name="Ireland A."/>
            <person name="Larimer J."/>
            <person name="McCowan C."/>
            <person name="Murphy C."/>
            <person name="Pearson M."/>
            <person name="Poon T.W."/>
            <person name="Priest M."/>
            <person name="Roberts A."/>
            <person name="Saif S."/>
            <person name="Shea T."/>
            <person name="Sisk P."/>
            <person name="Sykes S."/>
            <person name="Wortman J."/>
            <person name="Nusbaum C."/>
            <person name="Birren B."/>
        </authorList>
    </citation>
    <scope>NUCLEOTIDE SEQUENCE [LARGE SCALE GENOMIC DNA]</scope>
    <source>
        <strain evidence="4 5">3_1_6</strain>
    </source>
</reference>
<dbReference type="PANTHER" id="PTHR30034">
    <property type="entry name" value="FLAGELLAR MOTOR SWITCH PROTEIN FLIM"/>
    <property type="match status" value="1"/>
</dbReference>
<protein>
    <submittedName>
        <fullName evidence="4">YscQ/HrcQ family type III secretion apparatus protein</fullName>
    </submittedName>
</protein>
<evidence type="ECO:0000259" key="3">
    <source>
        <dbReference type="Pfam" id="PF01052"/>
    </source>
</evidence>
<dbReference type="InterPro" id="IPR036429">
    <property type="entry name" value="SpoA-like_sf"/>
</dbReference>
<dbReference type="InterPro" id="IPR001543">
    <property type="entry name" value="FliN-like_C"/>
</dbReference>
<dbReference type="PRINTS" id="PR01339">
    <property type="entry name" value="TYPE3OMOPROT"/>
</dbReference>
<dbReference type="InterPro" id="IPR013385">
    <property type="entry name" value="T3SS_SpaO/YscQ/SpaO"/>
</dbReference>
<reference evidence="4 5" key="1">
    <citation type="submission" date="2010-10" db="EMBL/GenBank/DDBJ databases">
        <authorList>
            <consortium name="The Broad Institute Genome Sequencing Platform"/>
            <person name="Ward D."/>
            <person name="Earl A."/>
            <person name="Feldgarden M."/>
            <person name="Young S.K."/>
            <person name="Gargeya S."/>
            <person name="Zeng Q."/>
            <person name="Alvarado L."/>
            <person name="Berlin A."/>
            <person name="Bochicchio J."/>
            <person name="Chapman S.B."/>
            <person name="Chen Z."/>
            <person name="Freedman E."/>
            <person name="Gellesch M."/>
            <person name="Goldberg J."/>
            <person name="Griggs A."/>
            <person name="Gujja S."/>
            <person name="Heilman E."/>
            <person name="Heiman D."/>
            <person name="Howarth C."/>
            <person name="Mehta T."/>
            <person name="Neiman D."/>
            <person name="Pearson M."/>
            <person name="Roberts A."/>
            <person name="Saif S."/>
            <person name="Shea T."/>
            <person name="Shenoy N."/>
            <person name="Sisk P."/>
            <person name="Stolte C."/>
            <person name="Sykes S."/>
            <person name="White J."/>
            <person name="Yandava C."/>
            <person name="Allen-Vercoe E."/>
            <person name="Sibley C."/>
            <person name="Ambrose C.E."/>
            <person name="Strauss J."/>
            <person name="Daigneault M."/>
            <person name="Haas B."/>
            <person name="Nusbaum C."/>
            <person name="Birren B."/>
        </authorList>
    </citation>
    <scope>NUCLEOTIDE SEQUENCE [LARGE SCALE GENOMIC DNA]</scope>
    <source>
        <strain evidence="4 5">3_1_6</strain>
    </source>
</reference>
<dbReference type="GO" id="GO:0050918">
    <property type="term" value="P:positive chemotaxis"/>
    <property type="evidence" value="ECO:0007669"/>
    <property type="project" value="TreeGrafter"/>
</dbReference>
<dbReference type="RefSeq" id="WP_016360489.1">
    <property type="nucleotide sequence ID" value="NZ_KE150238.1"/>
</dbReference>
<dbReference type="EMBL" id="ADCP02000001">
    <property type="protein sequence ID" value="EFV43258.2"/>
    <property type="molecule type" value="Genomic_DNA"/>
</dbReference>
<evidence type="ECO:0000256" key="1">
    <source>
        <dbReference type="ARBA" id="ARBA00009226"/>
    </source>
</evidence>
<proteinExistence type="inferred from homology"/>
<feature type="domain" description="Flagellar motor switch protein FliN-like C-terminal" evidence="3">
    <location>
        <begin position="282"/>
        <end position="347"/>
    </location>
</feature>
<dbReference type="eggNOG" id="COG1886">
    <property type="taxonomic scope" value="Bacteria"/>
</dbReference>
<dbReference type="Pfam" id="PF01052">
    <property type="entry name" value="FliMN_C"/>
    <property type="match status" value="1"/>
</dbReference>
<evidence type="ECO:0000313" key="4">
    <source>
        <dbReference type="EMBL" id="EFV43258.2"/>
    </source>
</evidence>
<dbReference type="NCBIfam" id="TIGR02551">
    <property type="entry name" value="SpaO_YscQ"/>
    <property type="match status" value="1"/>
</dbReference>
<dbReference type="AlphaFoldDB" id="E5Y9Y1"/>
<organism evidence="4 5">
    <name type="scientific">Bilophila wadsworthia (strain 3_1_6)</name>
    <dbReference type="NCBI Taxonomy" id="563192"/>
    <lineage>
        <taxon>Bacteria</taxon>
        <taxon>Pseudomonadati</taxon>
        <taxon>Thermodesulfobacteriota</taxon>
        <taxon>Desulfovibrionia</taxon>
        <taxon>Desulfovibrionales</taxon>
        <taxon>Desulfovibrionaceae</taxon>
        <taxon>Bilophila</taxon>
    </lineage>
</organism>
<dbReference type="HOGENOM" id="CLU_044319_0_0_7"/>
<keyword evidence="5" id="KW-1185">Reference proteome</keyword>
<dbReference type="PANTHER" id="PTHR30034:SF6">
    <property type="entry name" value="YOP PROTEINS TRANSLOCATION PROTEIN Q"/>
    <property type="match status" value="1"/>
</dbReference>
<evidence type="ECO:0000313" key="5">
    <source>
        <dbReference type="Proteomes" id="UP000006034"/>
    </source>
</evidence>
<evidence type="ECO:0000256" key="2">
    <source>
        <dbReference type="ARBA" id="ARBA00023026"/>
    </source>
</evidence>
<dbReference type="Gene3D" id="2.30.330.10">
    <property type="entry name" value="SpoA-like"/>
    <property type="match status" value="2"/>
</dbReference>
<dbReference type="InterPro" id="IPR003283">
    <property type="entry name" value="T3SS_OMP_SpaO"/>
</dbReference>
<dbReference type="STRING" id="563192.HMPREF0179_02999"/>
<dbReference type="Proteomes" id="UP000006034">
    <property type="component" value="Unassembled WGS sequence"/>
</dbReference>
<dbReference type="GeneID" id="78084612"/>
<keyword evidence="2" id="KW-0843">Virulence</keyword>
<accession>E5Y9Y1</accession>
<comment type="similarity">
    <text evidence="1">Belongs to the FliN/MopA/SpaO family.</text>
</comment>
<sequence length="353" mass="37011">MEILPFRAPALSPLEAHVFNLLCTRAQPWPIDVAGTPCALEAGGLAAPVPPVCAFDVVCGERTWRVELGSLRLLALHPAVADVPPNAALPGALQLAVLDLLAAPLAELAQTFLHVPLAVRNVRMIEAAEPAVCALPLTLHVPVGAGASAEAYPIPVRLCLPDRESALELVERLDALPRRRALGLAGDVPVPVSLEAGRMRLSVNELSSLEPDDVLLPETYPAREGRVTLRLCATSRSLVFACSLAEGCATILSVLNPEEGPMSDENNTAAGAAPSEGVDTGELEVTLTFELERRLMTVRDVETLAPGYTFAFGGDALAPVTLYANGKSVGKGRLVDLNGTLGVQVVSLGKVGE</sequence>
<gene>
    <name evidence="4" type="ORF">HMPREF0179_02999</name>
</gene>
<comment type="caution">
    <text evidence="4">The sequence shown here is derived from an EMBL/GenBank/DDBJ whole genome shotgun (WGS) entry which is preliminary data.</text>
</comment>
<dbReference type="SUPFAM" id="SSF101801">
    <property type="entry name" value="Surface presentation of antigens (SPOA)"/>
    <property type="match status" value="1"/>
</dbReference>
<dbReference type="GO" id="GO:0030254">
    <property type="term" value="P:protein secretion by the type III secretion system"/>
    <property type="evidence" value="ECO:0007669"/>
    <property type="project" value="InterPro"/>
</dbReference>
<dbReference type="OrthoDB" id="8903804at2"/>
<name>E5Y9Y1_BILW3</name>
<dbReference type="GO" id="GO:0071978">
    <property type="term" value="P:bacterial-type flagellum-dependent swarming motility"/>
    <property type="evidence" value="ECO:0007669"/>
    <property type="project" value="TreeGrafter"/>
</dbReference>